<dbReference type="GO" id="GO:0009252">
    <property type="term" value="P:peptidoglycan biosynthetic process"/>
    <property type="evidence" value="ECO:0007669"/>
    <property type="project" value="UniProtKB-UniPathway"/>
</dbReference>
<dbReference type="InterPro" id="IPR003170">
    <property type="entry name" value="MurB"/>
</dbReference>
<dbReference type="GO" id="GO:0008360">
    <property type="term" value="P:regulation of cell shape"/>
    <property type="evidence" value="ECO:0007669"/>
    <property type="project" value="UniProtKB-KW"/>
</dbReference>
<comment type="subcellular location">
    <subcellularLocation>
        <location evidence="3">Cytoplasm</location>
    </subcellularLocation>
</comment>
<evidence type="ECO:0000256" key="5">
    <source>
        <dbReference type="ARBA" id="ARBA00012518"/>
    </source>
</evidence>
<gene>
    <name evidence="18" type="ORF">MNB_ARC-1_59</name>
</gene>
<dbReference type="Pfam" id="PF02873">
    <property type="entry name" value="MurB_C"/>
    <property type="match status" value="1"/>
</dbReference>
<evidence type="ECO:0000256" key="1">
    <source>
        <dbReference type="ARBA" id="ARBA00001974"/>
    </source>
</evidence>
<evidence type="ECO:0000256" key="8">
    <source>
        <dbReference type="ARBA" id="ARBA00022630"/>
    </source>
</evidence>
<keyword evidence="8" id="KW-0285">Flavoprotein</keyword>
<evidence type="ECO:0000256" key="3">
    <source>
        <dbReference type="ARBA" id="ARBA00004496"/>
    </source>
</evidence>
<dbReference type="Gene3D" id="3.90.78.10">
    <property type="entry name" value="UDP-N-acetylenolpyruvoylglucosamine reductase, C-terminal domain"/>
    <property type="match status" value="1"/>
</dbReference>
<evidence type="ECO:0000256" key="6">
    <source>
        <dbReference type="ARBA" id="ARBA00022490"/>
    </source>
</evidence>
<dbReference type="SUPFAM" id="SSF56194">
    <property type="entry name" value="Uridine diphospho-N-Acetylenolpyruvylglucosamine reductase, MurB, C-terminal domain"/>
    <property type="match status" value="1"/>
</dbReference>
<keyword evidence="12" id="KW-0573">Peptidoglycan synthesis</keyword>
<protein>
    <recommendedName>
        <fullName evidence="5">UDP-N-acetylmuramate dehydrogenase</fullName>
        <ecNumber evidence="5">1.3.1.98</ecNumber>
    </recommendedName>
</protein>
<dbReference type="PANTHER" id="PTHR21071">
    <property type="entry name" value="UDP-N-ACETYLENOLPYRUVOYLGLUCOSAMINE REDUCTASE"/>
    <property type="match status" value="1"/>
</dbReference>
<evidence type="ECO:0000256" key="12">
    <source>
        <dbReference type="ARBA" id="ARBA00022984"/>
    </source>
</evidence>
<dbReference type="GO" id="GO:0008762">
    <property type="term" value="F:UDP-N-acetylmuramate dehydrogenase activity"/>
    <property type="evidence" value="ECO:0007669"/>
    <property type="project" value="UniProtKB-EC"/>
</dbReference>
<dbReference type="NCBIfam" id="TIGR00179">
    <property type="entry name" value="murB"/>
    <property type="match status" value="1"/>
</dbReference>
<dbReference type="UniPathway" id="UPA00219"/>
<evidence type="ECO:0000256" key="9">
    <source>
        <dbReference type="ARBA" id="ARBA00022827"/>
    </source>
</evidence>
<feature type="domain" description="UDP-N-acetylenolpyruvoylglucosamine reductase C-terminal" evidence="17">
    <location>
        <begin position="169"/>
        <end position="255"/>
    </location>
</feature>
<dbReference type="NCBIfam" id="NF010479">
    <property type="entry name" value="PRK13904.1"/>
    <property type="match status" value="1"/>
</dbReference>
<reference evidence="18" key="1">
    <citation type="submission" date="2018-10" db="EMBL/GenBank/DDBJ databases">
        <authorList>
            <person name="Aoki K."/>
        </authorList>
    </citation>
    <scope>NUCLEOTIDE SEQUENCE</scope>
</reference>
<comment type="pathway">
    <text evidence="4">Cell wall biogenesis; peptidoglycan biosynthesis.</text>
</comment>
<evidence type="ECO:0000256" key="11">
    <source>
        <dbReference type="ARBA" id="ARBA00022960"/>
    </source>
</evidence>
<evidence type="ECO:0000256" key="4">
    <source>
        <dbReference type="ARBA" id="ARBA00004752"/>
    </source>
</evidence>
<dbReference type="PANTHER" id="PTHR21071:SF4">
    <property type="entry name" value="UDP-N-ACETYLENOLPYRUVOYLGLUCOSAMINE REDUCTASE"/>
    <property type="match status" value="1"/>
</dbReference>
<dbReference type="GO" id="GO:0005829">
    <property type="term" value="C:cytosol"/>
    <property type="evidence" value="ECO:0007669"/>
    <property type="project" value="TreeGrafter"/>
</dbReference>
<keyword evidence="9" id="KW-0274">FAD</keyword>
<dbReference type="GO" id="GO:0050660">
    <property type="term" value="F:flavin adenine dinucleotide binding"/>
    <property type="evidence" value="ECO:0007669"/>
    <property type="project" value="InterPro"/>
</dbReference>
<dbReference type="GO" id="GO:0071555">
    <property type="term" value="P:cell wall organization"/>
    <property type="evidence" value="ECO:0007669"/>
    <property type="project" value="UniProtKB-KW"/>
</dbReference>
<name>A0A3B1E929_9ZZZZ</name>
<evidence type="ECO:0000256" key="10">
    <source>
        <dbReference type="ARBA" id="ARBA00022857"/>
    </source>
</evidence>
<keyword evidence="10" id="KW-0521">NADP</keyword>
<dbReference type="InterPro" id="IPR036318">
    <property type="entry name" value="FAD-bd_PCMH-like_sf"/>
</dbReference>
<evidence type="ECO:0000256" key="16">
    <source>
        <dbReference type="ARBA" id="ARBA00048914"/>
    </source>
</evidence>
<dbReference type="InterPro" id="IPR016169">
    <property type="entry name" value="FAD-bd_PCMH_sub2"/>
</dbReference>
<dbReference type="InterPro" id="IPR011601">
    <property type="entry name" value="MurB_C"/>
</dbReference>
<evidence type="ECO:0000259" key="17">
    <source>
        <dbReference type="Pfam" id="PF02873"/>
    </source>
</evidence>
<keyword evidence="13 18" id="KW-0560">Oxidoreductase</keyword>
<comment type="catalytic activity">
    <reaction evidence="16">
        <text>UDP-N-acetyl-alpha-D-muramate + NADP(+) = UDP-N-acetyl-3-O-(1-carboxyvinyl)-alpha-D-glucosamine + NADPH + H(+)</text>
        <dbReference type="Rhea" id="RHEA:12248"/>
        <dbReference type="ChEBI" id="CHEBI:15378"/>
        <dbReference type="ChEBI" id="CHEBI:57783"/>
        <dbReference type="ChEBI" id="CHEBI:58349"/>
        <dbReference type="ChEBI" id="CHEBI:68483"/>
        <dbReference type="ChEBI" id="CHEBI:70757"/>
        <dbReference type="EC" id="1.3.1.98"/>
    </reaction>
</comment>
<dbReference type="InterPro" id="IPR036635">
    <property type="entry name" value="MurB_C_sf"/>
</dbReference>
<dbReference type="HAMAP" id="MF_00037">
    <property type="entry name" value="MurB"/>
    <property type="match status" value="1"/>
</dbReference>
<proteinExistence type="inferred from homology"/>
<dbReference type="SUPFAM" id="SSF56176">
    <property type="entry name" value="FAD-binding/transporter-associated domain-like"/>
    <property type="match status" value="1"/>
</dbReference>
<keyword evidence="7" id="KW-0132">Cell division</keyword>
<comment type="function">
    <text evidence="2">Cell wall formation.</text>
</comment>
<accession>A0A3B1E929</accession>
<keyword evidence="15" id="KW-0961">Cell wall biogenesis/degradation</keyword>
<dbReference type="EMBL" id="UOYO01000015">
    <property type="protein sequence ID" value="VAY86698.1"/>
    <property type="molecule type" value="Genomic_DNA"/>
</dbReference>
<sequence length="256" mass="28897">MEKIIDFKKYTSIHIGKKHKVKIINDINKYEKYTIIGRGNNILLSNNPPPLAMLGDEFNYILQKNNKLIVGASTSSGKLVTYCKKYNIAHFELLAKLPGNIGGLIKMNAGLKKWEIFNHLYSIKTQNGTILKKDIMYKYRSTNIKGIIFEATFNIEQGFNIEQQKIFIHMRDNQPTLPSAGSCFKNPKNHSAGYLIENVGLKGHTIGGMAFSSLHANFLVNMGGGTYDEAIKLISLAKQKVKEEFNIKLEEEIIIL</sequence>
<evidence type="ECO:0000256" key="13">
    <source>
        <dbReference type="ARBA" id="ARBA00023002"/>
    </source>
</evidence>
<dbReference type="AlphaFoldDB" id="A0A3B1E929"/>
<dbReference type="EC" id="1.3.1.98" evidence="5"/>
<evidence type="ECO:0000256" key="14">
    <source>
        <dbReference type="ARBA" id="ARBA00023306"/>
    </source>
</evidence>
<evidence type="ECO:0000313" key="18">
    <source>
        <dbReference type="EMBL" id="VAY86698.1"/>
    </source>
</evidence>
<keyword evidence="6" id="KW-0963">Cytoplasm</keyword>
<keyword evidence="11" id="KW-0133">Cell shape</keyword>
<dbReference type="GO" id="GO:0051301">
    <property type="term" value="P:cell division"/>
    <property type="evidence" value="ECO:0007669"/>
    <property type="project" value="UniProtKB-KW"/>
</dbReference>
<evidence type="ECO:0000256" key="7">
    <source>
        <dbReference type="ARBA" id="ARBA00022618"/>
    </source>
</evidence>
<evidence type="ECO:0000256" key="15">
    <source>
        <dbReference type="ARBA" id="ARBA00023316"/>
    </source>
</evidence>
<evidence type="ECO:0000256" key="2">
    <source>
        <dbReference type="ARBA" id="ARBA00003921"/>
    </source>
</evidence>
<dbReference type="Gene3D" id="3.30.465.10">
    <property type="match status" value="1"/>
</dbReference>
<keyword evidence="14" id="KW-0131">Cell cycle</keyword>
<comment type="cofactor">
    <cofactor evidence="1">
        <name>FAD</name>
        <dbReference type="ChEBI" id="CHEBI:57692"/>
    </cofactor>
</comment>
<organism evidence="18">
    <name type="scientific">hydrothermal vent metagenome</name>
    <dbReference type="NCBI Taxonomy" id="652676"/>
    <lineage>
        <taxon>unclassified sequences</taxon>
        <taxon>metagenomes</taxon>
        <taxon>ecological metagenomes</taxon>
    </lineage>
</organism>